<evidence type="ECO:0000256" key="6">
    <source>
        <dbReference type="ARBA" id="ARBA00022676"/>
    </source>
</evidence>
<feature type="signal peptide" evidence="13">
    <location>
        <begin position="1"/>
        <end position="17"/>
    </location>
</feature>
<evidence type="ECO:0000313" key="15">
    <source>
        <dbReference type="EnsemblMetazoa" id="SMAR003692-PA"/>
    </source>
</evidence>
<dbReference type="FunFam" id="3.40.50.2000:FF:000021">
    <property type="entry name" value="UDP-glucuronosyltransferase"/>
    <property type="match status" value="1"/>
</dbReference>
<dbReference type="GO" id="GO:0020037">
    <property type="term" value="F:heme binding"/>
    <property type="evidence" value="ECO:0007669"/>
    <property type="project" value="InterPro"/>
</dbReference>
<comment type="subcellular location">
    <subcellularLocation>
        <location evidence="1">Nucleus</location>
    </subcellularLocation>
    <subcellularLocation>
        <location evidence="2">Secreted</location>
    </subcellularLocation>
</comment>
<evidence type="ECO:0000256" key="9">
    <source>
        <dbReference type="ARBA" id="ARBA00023180"/>
    </source>
</evidence>
<evidence type="ECO:0000313" key="16">
    <source>
        <dbReference type="Proteomes" id="UP000014500"/>
    </source>
</evidence>
<dbReference type="InterPro" id="IPR037120">
    <property type="entry name" value="Haem_peroxidase_sf_animal"/>
</dbReference>
<dbReference type="InterPro" id="IPR010255">
    <property type="entry name" value="Haem_peroxidase_sf"/>
</dbReference>
<keyword evidence="5" id="KW-0575">Peroxidase</keyword>
<dbReference type="InterPro" id="IPR019791">
    <property type="entry name" value="Haem_peroxidase_animal"/>
</dbReference>
<dbReference type="Gene3D" id="3.40.50.2000">
    <property type="entry name" value="Glycogen Phosphorylase B"/>
    <property type="match status" value="2"/>
</dbReference>
<dbReference type="eggNOG" id="KOG1192">
    <property type="taxonomic scope" value="Eukaryota"/>
</dbReference>
<evidence type="ECO:0000259" key="14">
    <source>
        <dbReference type="PROSITE" id="PS50172"/>
    </source>
</evidence>
<dbReference type="InterPro" id="IPR015010">
    <property type="entry name" value="TERF2IP_Myb"/>
</dbReference>
<dbReference type="Proteomes" id="UP000014500">
    <property type="component" value="Unassembled WGS sequence"/>
</dbReference>
<dbReference type="PANTHER" id="PTHR11475">
    <property type="entry name" value="OXIDASE/PEROXIDASE"/>
    <property type="match status" value="1"/>
</dbReference>
<keyword evidence="10" id="KW-0349">Heme</keyword>
<keyword evidence="12" id="KW-0812">Transmembrane</keyword>
<dbReference type="GO" id="GO:0005576">
    <property type="term" value="C:extracellular region"/>
    <property type="evidence" value="ECO:0007669"/>
    <property type="project" value="UniProtKB-SubCell"/>
</dbReference>
<dbReference type="InterPro" id="IPR001357">
    <property type="entry name" value="BRCT_dom"/>
</dbReference>
<dbReference type="GO" id="GO:0004601">
    <property type="term" value="F:peroxidase activity"/>
    <property type="evidence" value="ECO:0007669"/>
    <property type="project" value="UniProtKB-KW"/>
</dbReference>
<keyword evidence="10" id="KW-0408">Iron</keyword>
<evidence type="ECO:0000256" key="13">
    <source>
        <dbReference type="SAM" id="SignalP"/>
    </source>
</evidence>
<dbReference type="PANTHER" id="PTHR11475:SF4">
    <property type="entry name" value="CHORION PEROXIDASE"/>
    <property type="match status" value="1"/>
</dbReference>
<name>T1IRJ8_STRMM</name>
<dbReference type="Gene3D" id="1.10.10.60">
    <property type="entry name" value="Homeodomain-like"/>
    <property type="match status" value="2"/>
</dbReference>
<dbReference type="HOGENOM" id="CLU_240180_0_0_1"/>
<keyword evidence="16" id="KW-1185">Reference proteome</keyword>
<keyword evidence="6" id="KW-0328">Glycosyltransferase</keyword>
<dbReference type="InterPro" id="IPR009057">
    <property type="entry name" value="Homeodomain-like_sf"/>
</dbReference>
<dbReference type="Pfam" id="PF03098">
    <property type="entry name" value="An_peroxidase"/>
    <property type="match status" value="1"/>
</dbReference>
<sequence length="1724" mass="196026">MLKHFLILLLIFNVTTAGDVLMLVPFGSMSHKICFDPIARELGARGHNVTLISVFEPTKTYPNVNEIVIPAMVHLHRQLQDGHVRVGKEGVTYAIWSMFGDICGELCDNFFQTGMLQEWLKNGRKFDAIIVDSVMAECLVSVAHLLSPAVVLWNTAFLLPWVAIPSDIPTPSSYNPYSFDGSIAQMSLWQRMWNVVAHEKSQLLFNHAMYPPMDRAVFRHFPQATSIVEAMRRLSLILVNGNAVLSTPRAEMPVVVNVGGLHLTPSKPLTPDFAQLVDSAVNNGVVIFSLGTIFDALLTPDREEIIFKTQISNYMEIQKKFENTPKNIKIFEWIPQKDLLAHKNIRAFITHAGLLSLQEAFHNQVPTVTLPVFADQPQNTAFLTSLNLTIPLSWDTLSVENIIDAVTRAAEDETLRQNVARVSRIFKDTSESPLNKSVFWMEYIMRHKGAPLLQPAAKELNLIQYFIIDVLLFLFFILVLVVLCNGLMAFLAENERDVFPVEYLPNIDDLLVDRVVDIAKRQIEDEAKLNVDSHFHSKRNGKVKEEVWEIHKQVSIGARAVDILSSEQNLTREASDHIVKRAPPRNGINFNVLCEDRRFQCNRFAKFRNLDGSCNNHANPDWGMAVHKQNRLLAAKYGDGFNTPRVAKSGRRLPLSRFVRTTTIPDISAESDRITHMIVQFGQFMNHDITSTPDRTDLTNCCSNPNRMDCLPLLIPRDDPDLSQLQIGCMEFSRSIRACGNGVRQQINQNTAFIDGSQIYGSSEAESSSLRTFRQGLLQSSNNGENLPVNPTDQGCATRGTGTNFCFRAGDNRLNIQPGLSSMHTLFMREHNRIARILLRFGPRFNDETLFQETRRVVIAELESITFNEFLPLVLGPDLMKQYDLTLPKTGTATNYKSNVDPRIINSFTSAAFRFGHSQILNFGQLGTFRNGFALKDNFNDPTVVHRAGADSVLVGSVIQKAEGMDNFMVEAVTKFLFKQGNNPVGLDLGAFNIERGREHGIPSYNDFREFCELPRIKTFEGLSDVFKDSRAPRAFELAYEDVDDIDLFPGGIAEKSVPGGLVGPTFACIIGTQFHRLFHGDRHFYTHGNQPGSFTSDERAMLSKRTLSSVMCDNLDVESVQLNAFLASNNSKNPLDIKMEKYTHNPYLFYLDDQPLRFSMRPCDERIKLKPVVEHGGATITSKSTKDTFRLVPPGAIVSTDDCISTKWIWDCVKENKLLSTEDYIVKQRVESDVSDIDEGDNVVRMVNKKRKSPKGTRKEYLLCEDMAIINYLFDNRRIGEVKARAMWQEMERVNVVPDRSWQSLKERYNKQIADNLQSYNLTKEKLKYLKYKETINRTPPKRPPLRPKSTPSPTASEISFTRRQTRLYTVEEDTKLIYYVLDEDDHRAIMGNIFWKKAAARKVLDRTWQSMRERFLKYIVYDMKKYKIKYEYRKSLGRLLHQVGVVYDSPIEISDDEDGKIVKNKEKNVLKSPNVEILIENTEDDELIREAEEDIRDQRNDLESPDLQLRLEESDDEVENNHRMEKICLEESPEIGKFVLERSKSPEVENKDEICDKNTAAILEKIITDDNENLVVLDYVTSTNGSPKLEITLFHLIRVNSSAQTQDLVGESSINNQPVVKNGEMNGDNTGKRKRLAIPNANLNFKRLNSGKMARPSDDEEEDFAKVADEIERLGQQNLDEVDTNIKVLSVLFGLTEDQTWQLLESVDFDRSTLLKEICGIL</sequence>
<dbReference type="Gene3D" id="1.10.640.10">
    <property type="entry name" value="Haem peroxidase domain superfamily, animal type"/>
    <property type="match status" value="1"/>
</dbReference>
<dbReference type="GO" id="GO:0005634">
    <property type="term" value="C:nucleus"/>
    <property type="evidence" value="ECO:0007669"/>
    <property type="project" value="UniProtKB-SubCell"/>
</dbReference>
<dbReference type="STRING" id="126957.T1IRJ8"/>
<dbReference type="PROSITE" id="PS50292">
    <property type="entry name" value="PEROXIDASE_3"/>
    <property type="match status" value="1"/>
</dbReference>
<accession>T1IRJ8</accession>
<feature type="chain" id="PRO_5004579447" description="BRCT domain-containing protein" evidence="13">
    <location>
        <begin position="18"/>
        <end position="1724"/>
    </location>
</feature>
<comment type="similarity">
    <text evidence="3">Belongs to the UDP-glycosyltransferase family.</text>
</comment>
<evidence type="ECO:0000256" key="12">
    <source>
        <dbReference type="SAM" id="Phobius"/>
    </source>
</evidence>
<dbReference type="Pfam" id="PF00201">
    <property type="entry name" value="UDPGT"/>
    <property type="match status" value="1"/>
</dbReference>
<proteinExistence type="inferred from homology"/>
<keyword evidence="4" id="KW-0964">Secreted</keyword>
<dbReference type="PROSITE" id="PS00375">
    <property type="entry name" value="UDPGT"/>
    <property type="match status" value="1"/>
</dbReference>
<dbReference type="FunFam" id="1.10.640.10:FF:000003">
    <property type="entry name" value="chorion peroxidase"/>
    <property type="match status" value="1"/>
</dbReference>
<keyword evidence="9" id="KW-0325">Glycoprotein</keyword>
<protein>
    <recommendedName>
        <fullName evidence="14">BRCT domain-containing protein</fullName>
    </recommendedName>
</protein>
<dbReference type="SUPFAM" id="SSF53756">
    <property type="entry name" value="UDP-Glycosyltransferase/glycogen phosphorylase"/>
    <property type="match status" value="1"/>
</dbReference>
<dbReference type="CDD" id="cd09823">
    <property type="entry name" value="peroxinectin_like"/>
    <property type="match status" value="1"/>
</dbReference>
<dbReference type="SUPFAM" id="SSF46689">
    <property type="entry name" value="Homeodomain-like"/>
    <property type="match status" value="1"/>
</dbReference>
<evidence type="ECO:0000256" key="1">
    <source>
        <dbReference type="ARBA" id="ARBA00004123"/>
    </source>
</evidence>
<evidence type="ECO:0000256" key="8">
    <source>
        <dbReference type="ARBA" id="ARBA00022729"/>
    </source>
</evidence>
<dbReference type="CDD" id="cd11655">
    <property type="entry name" value="rap1_myb-like"/>
    <property type="match status" value="1"/>
</dbReference>
<reference evidence="15" key="2">
    <citation type="submission" date="2015-02" db="UniProtKB">
        <authorList>
            <consortium name="EnsemblMetazoa"/>
        </authorList>
    </citation>
    <scope>IDENTIFICATION</scope>
</reference>
<evidence type="ECO:0000256" key="2">
    <source>
        <dbReference type="ARBA" id="ARBA00004613"/>
    </source>
</evidence>
<evidence type="ECO:0000256" key="10">
    <source>
        <dbReference type="PIRSR" id="PIRSR619791-2"/>
    </source>
</evidence>
<dbReference type="PROSITE" id="PS50172">
    <property type="entry name" value="BRCT"/>
    <property type="match status" value="1"/>
</dbReference>
<feature type="transmembrane region" description="Helical" evidence="12">
    <location>
        <begin position="466"/>
        <end position="491"/>
    </location>
</feature>
<evidence type="ECO:0000256" key="7">
    <source>
        <dbReference type="ARBA" id="ARBA00022679"/>
    </source>
</evidence>
<dbReference type="InterPro" id="IPR002213">
    <property type="entry name" value="UDP_glucos_trans"/>
</dbReference>
<dbReference type="SUPFAM" id="SSF52113">
    <property type="entry name" value="BRCT domain"/>
    <property type="match status" value="1"/>
</dbReference>
<dbReference type="GO" id="GO:0008194">
    <property type="term" value="F:UDP-glycosyltransferase activity"/>
    <property type="evidence" value="ECO:0007669"/>
    <property type="project" value="InterPro"/>
</dbReference>
<dbReference type="InterPro" id="IPR035595">
    <property type="entry name" value="UDP_glycos_trans_CS"/>
</dbReference>
<keyword evidence="12" id="KW-0472">Membrane</keyword>
<feature type="region of interest" description="Disordered" evidence="11">
    <location>
        <begin position="1338"/>
        <end position="1359"/>
    </location>
</feature>
<dbReference type="eggNOG" id="KOG2408">
    <property type="taxonomic scope" value="Eukaryota"/>
</dbReference>
<organism evidence="15 16">
    <name type="scientific">Strigamia maritima</name>
    <name type="common">European centipede</name>
    <name type="synonym">Geophilus maritimus</name>
    <dbReference type="NCBI Taxonomy" id="126957"/>
    <lineage>
        <taxon>Eukaryota</taxon>
        <taxon>Metazoa</taxon>
        <taxon>Ecdysozoa</taxon>
        <taxon>Arthropoda</taxon>
        <taxon>Myriapoda</taxon>
        <taxon>Chilopoda</taxon>
        <taxon>Pleurostigmophora</taxon>
        <taxon>Geophilomorpha</taxon>
        <taxon>Linotaeniidae</taxon>
        <taxon>Strigamia</taxon>
    </lineage>
</organism>
<dbReference type="CDD" id="cd03784">
    <property type="entry name" value="GT1_Gtf-like"/>
    <property type="match status" value="1"/>
</dbReference>
<dbReference type="SUPFAM" id="SSF48113">
    <property type="entry name" value="Heme-dependent peroxidases"/>
    <property type="match status" value="1"/>
</dbReference>
<evidence type="ECO:0000256" key="3">
    <source>
        <dbReference type="ARBA" id="ARBA00009995"/>
    </source>
</evidence>
<dbReference type="PRINTS" id="PR00457">
    <property type="entry name" value="ANPEROXIDASE"/>
</dbReference>
<keyword evidence="10" id="KW-0479">Metal-binding</keyword>
<dbReference type="Pfam" id="PF08914">
    <property type="entry name" value="Myb_Rap1"/>
    <property type="match status" value="2"/>
</dbReference>
<dbReference type="GO" id="GO:0006979">
    <property type="term" value="P:response to oxidative stress"/>
    <property type="evidence" value="ECO:0007669"/>
    <property type="project" value="InterPro"/>
</dbReference>
<feature type="binding site" description="axial binding residue" evidence="10">
    <location>
        <position position="917"/>
    </location>
    <ligand>
        <name>heme b</name>
        <dbReference type="ChEBI" id="CHEBI:60344"/>
    </ligand>
    <ligandPart>
        <name>Fe</name>
        <dbReference type="ChEBI" id="CHEBI:18248"/>
    </ligandPart>
</feature>
<evidence type="ECO:0000256" key="4">
    <source>
        <dbReference type="ARBA" id="ARBA00022525"/>
    </source>
</evidence>
<keyword evidence="5" id="KW-0560">Oxidoreductase</keyword>
<dbReference type="EMBL" id="JH431367">
    <property type="status" value="NOT_ANNOTATED_CDS"/>
    <property type="molecule type" value="Genomic_DNA"/>
</dbReference>
<evidence type="ECO:0000256" key="11">
    <source>
        <dbReference type="SAM" id="MobiDB-lite"/>
    </source>
</evidence>
<dbReference type="GO" id="GO:0046872">
    <property type="term" value="F:metal ion binding"/>
    <property type="evidence" value="ECO:0007669"/>
    <property type="project" value="UniProtKB-KW"/>
</dbReference>
<keyword evidence="7" id="KW-0808">Transferase</keyword>
<dbReference type="InterPro" id="IPR036420">
    <property type="entry name" value="BRCT_dom_sf"/>
</dbReference>
<evidence type="ECO:0000256" key="5">
    <source>
        <dbReference type="ARBA" id="ARBA00022559"/>
    </source>
</evidence>
<keyword evidence="12" id="KW-1133">Transmembrane helix</keyword>
<reference evidence="16" key="1">
    <citation type="submission" date="2011-05" db="EMBL/GenBank/DDBJ databases">
        <authorList>
            <person name="Richards S.R."/>
            <person name="Qu J."/>
            <person name="Jiang H."/>
            <person name="Jhangiani S.N."/>
            <person name="Agravi P."/>
            <person name="Goodspeed R."/>
            <person name="Gross S."/>
            <person name="Mandapat C."/>
            <person name="Jackson L."/>
            <person name="Mathew T."/>
            <person name="Pu L."/>
            <person name="Thornton R."/>
            <person name="Saada N."/>
            <person name="Wilczek-Boney K.B."/>
            <person name="Lee S."/>
            <person name="Kovar C."/>
            <person name="Wu Y."/>
            <person name="Scherer S.E."/>
            <person name="Worley K.C."/>
            <person name="Muzny D.M."/>
            <person name="Gibbs R."/>
        </authorList>
    </citation>
    <scope>NUCLEOTIDE SEQUENCE</scope>
    <source>
        <strain evidence="16">Brora</strain>
    </source>
</reference>
<dbReference type="EnsemblMetazoa" id="SMAR003692-RA">
    <property type="protein sequence ID" value="SMAR003692-PA"/>
    <property type="gene ID" value="SMAR003692"/>
</dbReference>
<feature type="domain" description="BRCT" evidence="14">
    <location>
        <begin position="1166"/>
        <end position="1227"/>
    </location>
</feature>
<keyword evidence="8 13" id="KW-0732">Signal</keyword>